<evidence type="ECO:0000256" key="3">
    <source>
        <dbReference type="ARBA" id="ARBA00022737"/>
    </source>
</evidence>
<evidence type="ECO:0000313" key="9">
    <source>
        <dbReference type="EMBL" id="SHI47786.1"/>
    </source>
</evidence>
<evidence type="ECO:0000256" key="4">
    <source>
        <dbReference type="ARBA" id="ARBA00023015"/>
    </source>
</evidence>
<dbReference type="InterPro" id="IPR038619">
    <property type="entry name" value="MraZ_sf"/>
</dbReference>
<name>A0A1M6BGH8_9BURK</name>
<dbReference type="STRING" id="658167.SAMN04488135_1268"/>
<dbReference type="InterPro" id="IPR037914">
    <property type="entry name" value="SpoVT-AbrB_sf"/>
</dbReference>
<keyword evidence="4 7" id="KW-0805">Transcription regulation</keyword>
<dbReference type="CDD" id="cd16321">
    <property type="entry name" value="MraZ_C"/>
    <property type="match status" value="1"/>
</dbReference>
<dbReference type="GO" id="GO:0009295">
    <property type="term" value="C:nucleoid"/>
    <property type="evidence" value="ECO:0007669"/>
    <property type="project" value="UniProtKB-SubCell"/>
</dbReference>
<organism evidence="9 10">
    <name type="scientific">Pollutimonas bauzanensis</name>
    <dbReference type="NCBI Taxonomy" id="658167"/>
    <lineage>
        <taxon>Bacteria</taxon>
        <taxon>Pseudomonadati</taxon>
        <taxon>Pseudomonadota</taxon>
        <taxon>Betaproteobacteria</taxon>
        <taxon>Burkholderiales</taxon>
        <taxon>Alcaligenaceae</taxon>
        <taxon>Pollutimonas</taxon>
    </lineage>
</organism>
<dbReference type="GO" id="GO:0005737">
    <property type="term" value="C:cytoplasm"/>
    <property type="evidence" value="ECO:0007669"/>
    <property type="project" value="UniProtKB-UniRule"/>
</dbReference>
<reference evidence="9 10" key="1">
    <citation type="submission" date="2016-11" db="EMBL/GenBank/DDBJ databases">
        <authorList>
            <person name="Jaros S."/>
            <person name="Januszkiewicz K."/>
            <person name="Wedrychowicz H."/>
        </authorList>
    </citation>
    <scope>NUCLEOTIDE SEQUENCE [LARGE SCALE GENOMIC DNA]</scope>
    <source>
        <strain evidence="9 10">CGMCC 1.10190</strain>
    </source>
</reference>
<dbReference type="Gene3D" id="3.40.1550.20">
    <property type="entry name" value="Transcriptional regulator MraZ domain"/>
    <property type="match status" value="1"/>
</dbReference>
<feature type="domain" description="SpoVT-AbrB" evidence="8">
    <location>
        <begin position="77"/>
        <end position="120"/>
    </location>
</feature>
<dbReference type="PROSITE" id="PS51740">
    <property type="entry name" value="SPOVT_ABRB"/>
    <property type="match status" value="2"/>
</dbReference>
<evidence type="ECO:0000256" key="2">
    <source>
        <dbReference type="ARBA" id="ARBA00022490"/>
    </source>
</evidence>
<dbReference type="HAMAP" id="MF_01008">
    <property type="entry name" value="MraZ"/>
    <property type="match status" value="1"/>
</dbReference>
<comment type="subcellular location">
    <subcellularLocation>
        <location evidence="7">Cytoplasm</location>
        <location evidence="7">Nucleoid</location>
    </subcellularLocation>
</comment>
<dbReference type="InterPro" id="IPR003444">
    <property type="entry name" value="MraZ"/>
</dbReference>
<proteinExistence type="inferred from homology"/>
<dbReference type="SUPFAM" id="SSF89447">
    <property type="entry name" value="AbrB/MazE/MraZ-like"/>
    <property type="match status" value="1"/>
</dbReference>
<dbReference type="CDD" id="cd16320">
    <property type="entry name" value="MraZ_N"/>
    <property type="match status" value="1"/>
</dbReference>
<dbReference type="AlphaFoldDB" id="A0A1M6BGH8"/>
<dbReference type="InterPro" id="IPR007159">
    <property type="entry name" value="SpoVT-AbrB_dom"/>
</dbReference>
<keyword evidence="6 7" id="KW-0804">Transcription</keyword>
<dbReference type="NCBIfam" id="TIGR00242">
    <property type="entry name" value="division/cell wall cluster transcriptional repressor MraZ"/>
    <property type="match status" value="1"/>
</dbReference>
<evidence type="ECO:0000256" key="6">
    <source>
        <dbReference type="ARBA" id="ARBA00023163"/>
    </source>
</evidence>
<dbReference type="Proteomes" id="UP000184226">
    <property type="component" value="Unassembled WGS sequence"/>
</dbReference>
<sequence length="142" mass="15927">MFQGSSALTLDAKGRVSIPTRHRDALVSQVEGRLTLTRHPDGCLLVYPRNAWEEKREQIAKFPMSARPLQRLLLGNAQDVDMDGSGRILVAPELRNAAGLTRDVMLLGMGSHFELWDSAEWARREAEDLAKGMPEVLEHFSF</sequence>
<accession>A0A1M6BGH8</accession>
<keyword evidence="5 7" id="KW-0238">DNA-binding</keyword>
<dbReference type="InterPro" id="IPR035644">
    <property type="entry name" value="MraZ_C"/>
</dbReference>
<dbReference type="GO" id="GO:0000976">
    <property type="term" value="F:transcription cis-regulatory region binding"/>
    <property type="evidence" value="ECO:0007669"/>
    <property type="project" value="TreeGrafter"/>
</dbReference>
<dbReference type="EMBL" id="FQXE01000026">
    <property type="protein sequence ID" value="SHI47786.1"/>
    <property type="molecule type" value="Genomic_DNA"/>
</dbReference>
<comment type="similarity">
    <text evidence="7">Belongs to the MraZ family.</text>
</comment>
<keyword evidence="2 7" id="KW-0963">Cytoplasm</keyword>
<dbReference type="Pfam" id="PF02381">
    <property type="entry name" value="MraZ"/>
    <property type="match status" value="2"/>
</dbReference>
<evidence type="ECO:0000313" key="10">
    <source>
        <dbReference type="Proteomes" id="UP000184226"/>
    </source>
</evidence>
<comment type="subunit">
    <text evidence="7">Forms oligomers.</text>
</comment>
<gene>
    <name evidence="7" type="primary">mraZ</name>
    <name evidence="9" type="ORF">SAMN04488135_1268</name>
</gene>
<feature type="domain" description="SpoVT-AbrB" evidence="8">
    <location>
        <begin position="5"/>
        <end position="51"/>
    </location>
</feature>
<evidence type="ECO:0000256" key="7">
    <source>
        <dbReference type="HAMAP-Rule" id="MF_01008"/>
    </source>
</evidence>
<dbReference type="RefSeq" id="WP_073110110.1">
    <property type="nucleotide sequence ID" value="NZ_FQXE01000026.1"/>
</dbReference>
<evidence type="ECO:0000256" key="1">
    <source>
        <dbReference type="ARBA" id="ARBA00013860"/>
    </source>
</evidence>
<dbReference type="InterPro" id="IPR035642">
    <property type="entry name" value="MraZ_N"/>
</dbReference>
<dbReference type="OrthoDB" id="9807753at2"/>
<keyword evidence="10" id="KW-1185">Reference proteome</keyword>
<dbReference type="GO" id="GO:2000143">
    <property type="term" value="P:negative regulation of DNA-templated transcription initiation"/>
    <property type="evidence" value="ECO:0007669"/>
    <property type="project" value="TreeGrafter"/>
</dbReference>
<protein>
    <recommendedName>
        <fullName evidence="1 7">Transcriptional regulator MraZ</fullName>
    </recommendedName>
</protein>
<evidence type="ECO:0000256" key="5">
    <source>
        <dbReference type="ARBA" id="ARBA00023125"/>
    </source>
</evidence>
<keyword evidence="3" id="KW-0677">Repeat</keyword>
<dbReference type="InterPro" id="IPR020603">
    <property type="entry name" value="MraZ_dom"/>
</dbReference>
<evidence type="ECO:0000259" key="8">
    <source>
        <dbReference type="PROSITE" id="PS51740"/>
    </source>
</evidence>
<dbReference type="PANTHER" id="PTHR34701:SF1">
    <property type="entry name" value="TRANSCRIPTIONAL REGULATOR MRAZ"/>
    <property type="match status" value="1"/>
</dbReference>
<dbReference type="PANTHER" id="PTHR34701">
    <property type="entry name" value="TRANSCRIPTIONAL REGULATOR MRAZ"/>
    <property type="match status" value="1"/>
</dbReference>
<dbReference type="GO" id="GO:0003700">
    <property type="term" value="F:DNA-binding transcription factor activity"/>
    <property type="evidence" value="ECO:0007669"/>
    <property type="project" value="UniProtKB-UniRule"/>
</dbReference>